<accession>A0A452H6N9</accession>
<name>A0A452H6N9_9SAUR</name>
<protein>
    <recommendedName>
        <fullName evidence="2">Core shell protein Gag P30 domain-containing protein</fullName>
    </recommendedName>
</protein>
<dbReference type="Ensembl" id="ENSGAGT00000011725.1">
    <property type="protein sequence ID" value="ENSGAGP00000010217.1"/>
    <property type="gene ID" value="ENSGAGG00000008007.1"/>
</dbReference>
<dbReference type="InterPro" id="IPR050462">
    <property type="entry name" value="Retroviral_Gag-Pol_poly"/>
</dbReference>
<dbReference type="Gene3D" id="1.10.375.10">
    <property type="entry name" value="Human Immunodeficiency Virus Type 1 Capsid Protein"/>
    <property type="match status" value="1"/>
</dbReference>
<evidence type="ECO:0000313" key="4">
    <source>
        <dbReference type="Proteomes" id="UP000291020"/>
    </source>
</evidence>
<reference evidence="3" key="3">
    <citation type="submission" date="2025-09" db="UniProtKB">
        <authorList>
            <consortium name="Ensembl"/>
        </authorList>
    </citation>
    <scope>IDENTIFICATION</scope>
</reference>
<evidence type="ECO:0000259" key="2">
    <source>
        <dbReference type="Pfam" id="PF02093"/>
    </source>
</evidence>
<dbReference type="Pfam" id="PF02093">
    <property type="entry name" value="Gag_p30"/>
    <property type="match status" value="1"/>
</dbReference>
<sequence>MGKDGSKCPGDAPLSLILRDWKDKSRTARLSKAKMRDLCWIQWPSFTFHLSPTRDWPECGTFSTDRMNSLRDILVDLRPGQMDYLFVWYNYKPTEGRVAIEAVCMQNSCKNPPPYPPEPHREEDDFVPVLPPVRRSARIQEQARDSSRTEENKGGAQSNVPSSSERSVSLTLPAQSSASLHQIQKESESMGENAFETGLTIQAPLRTDPVLLVAGAYQMVFTHTSFATSDLLNWQRTMPRLRDNPEAVERMFRTIFSTHVPTWADVNQLLDTLMTEDERQRVKEKSAGHLDVPWPITDPNWDPNTPAGKVQLDGFLKAVLSGIRDAGEATPNWSKVTACVQRPDEHPSDFCARLICEVRKHGNLNHETDHGKEMVKMVIMSQCAEDIAKRFREHPDRMSLYIQMLSS</sequence>
<dbReference type="AlphaFoldDB" id="A0A452H6N9"/>
<feature type="compositionally biased region" description="Polar residues" evidence="1">
    <location>
        <begin position="170"/>
        <end position="182"/>
    </location>
</feature>
<evidence type="ECO:0000313" key="3">
    <source>
        <dbReference type="Ensembl" id="ENSGAGP00000010217.1"/>
    </source>
</evidence>
<feature type="region of interest" description="Disordered" evidence="1">
    <location>
        <begin position="137"/>
        <end position="191"/>
    </location>
</feature>
<feature type="compositionally biased region" description="Low complexity" evidence="1">
    <location>
        <begin position="158"/>
        <end position="169"/>
    </location>
</feature>
<feature type="domain" description="Core shell protein Gag P30" evidence="2">
    <location>
        <begin position="229"/>
        <end position="393"/>
    </location>
</feature>
<dbReference type="Gene3D" id="1.10.150.180">
    <property type="entry name" value="Gamma-retroviral matrix domain"/>
    <property type="match status" value="1"/>
</dbReference>
<dbReference type="Proteomes" id="UP000291020">
    <property type="component" value="Unassembled WGS sequence"/>
</dbReference>
<organism evidence="3 4">
    <name type="scientific">Gopherus agassizii</name>
    <name type="common">Agassiz's desert tortoise</name>
    <dbReference type="NCBI Taxonomy" id="38772"/>
    <lineage>
        <taxon>Eukaryota</taxon>
        <taxon>Metazoa</taxon>
        <taxon>Chordata</taxon>
        <taxon>Craniata</taxon>
        <taxon>Vertebrata</taxon>
        <taxon>Euteleostomi</taxon>
        <taxon>Archelosauria</taxon>
        <taxon>Testudinata</taxon>
        <taxon>Testudines</taxon>
        <taxon>Cryptodira</taxon>
        <taxon>Durocryptodira</taxon>
        <taxon>Testudinoidea</taxon>
        <taxon>Testudinidae</taxon>
        <taxon>Gopherus</taxon>
    </lineage>
</organism>
<dbReference type="InterPro" id="IPR008919">
    <property type="entry name" value="Retrov_capsid_N"/>
</dbReference>
<dbReference type="SUPFAM" id="SSF47836">
    <property type="entry name" value="Retroviral matrix proteins"/>
    <property type="match status" value="1"/>
</dbReference>
<dbReference type="PANTHER" id="PTHR33166">
    <property type="entry name" value="GAG_P30 DOMAIN-CONTAINING PROTEIN"/>
    <property type="match status" value="1"/>
</dbReference>
<dbReference type="InterPro" id="IPR036946">
    <property type="entry name" value="G_retro_matrix_sf"/>
</dbReference>
<dbReference type="GO" id="GO:0019068">
    <property type="term" value="P:virion assembly"/>
    <property type="evidence" value="ECO:0007669"/>
    <property type="project" value="InterPro"/>
</dbReference>
<keyword evidence="4" id="KW-1185">Reference proteome</keyword>
<dbReference type="InterPro" id="IPR003036">
    <property type="entry name" value="Gag_P30"/>
</dbReference>
<feature type="compositionally biased region" description="Basic and acidic residues" evidence="1">
    <location>
        <begin position="141"/>
        <end position="153"/>
    </location>
</feature>
<evidence type="ECO:0000256" key="1">
    <source>
        <dbReference type="SAM" id="MobiDB-lite"/>
    </source>
</evidence>
<dbReference type="STRING" id="38772.ENSGAGP00000010217"/>
<dbReference type="SUPFAM" id="SSF47943">
    <property type="entry name" value="Retrovirus capsid protein, N-terminal core domain"/>
    <property type="match status" value="1"/>
</dbReference>
<proteinExistence type="predicted"/>
<reference evidence="3" key="2">
    <citation type="submission" date="2025-08" db="UniProtKB">
        <authorList>
            <consortium name="Ensembl"/>
        </authorList>
    </citation>
    <scope>IDENTIFICATION</scope>
</reference>
<dbReference type="InterPro" id="IPR010999">
    <property type="entry name" value="Retrovr_matrix"/>
</dbReference>
<reference evidence="4" key="1">
    <citation type="journal article" date="2017" name="PLoS ONE">
        <title>The Agassiz's desert tortoise genome provides a resource for the conservation of a threatened species.</title>
        <authorList>
            <person name="Tollis M."/>
            <person name="DeNardo D.F."/>
            <person name="Cornelius J.A."/>
            <person name="Dolby G.A."/>
            <person name="Edwards T."/>
            <person name="Henen B.T."/>
            <person name="Karl A.E."/>
            <person name="Murphy R.W."/>
            <person name="Kusumi K."/>
        </authorList>
    </citation>
    <scope>NUCLEOTIDE SEQUENCE [LARGE SCALE GENOMIC DNA]</scope>
</reference>